<dbReference type="PANTHER" id="PTHR48228">
    <property type="entry name" value="SUCCINYL-COA--D-CITRAMALATE COA-TRANSFERASE"/>
    <property type="match status" value="1"/>
</dbReference>
<keyword evidence="4" id="KW-1185">Reference proteome</keyword>
<dbReference type="InterPro" id="IPR050509">
    <property type="entry name" value="CoA-transferase_III"/>
</dbReference>
<name>D9WP85_9ACTN</name>
<dbReference type="GO" id="GO:0016740">
    <property type="term" value="F:transferase activity"/>
    <property type="evidence" value="ECO:0007669"/>
    <property type="project" value="UniProtKB-KW"/>
</dbReference>
<dbReference type="InterPro" id="IPR044855">
    <property type="entry name" value="CoA-Trfase_III_dom3_sf"/>
</dbReference>
<keyword evidence="2 3" id="KW-0808">Transferase</keyword>
<dbReference type="InterPro" id="IPR003673">
    <property type="entry name" value="CoA-Trfase_fam_III"/>
</dbReference>
<dbReference type="Gene3D" id="3.40.50.10540">
    <property type="entry name" value="Crotonobetainyl-coa:carnitine coa-transferase, domain 1"/>
    <property type="match status" value="2"/>
</dbReference>
<evidence type="ECO:0000313" key="3">
    <source>
        <dbReference type="EMBL" id="EFL28058.1"/>
    </source>
</evidence>
<dbReference type="Proteomes" id="UP000003963">
    <property type="component" value="Unassembled WGS sequence"/>
</dbReference>
<dbReference type="STRING" id="457427.SSOG_07772"/>
<dbReference type="InterPro" id="IPR023606">
    <property type="entry name" value="CoA-Trfase_III_dom_1_sf"/>
</dbReference>
<evidence type="ECO:0000256" key="1">
    <source>
        <dbReference type="ARBA" id="ARBA00008383"/>
    </source>
</evidence>
<dbReference type="EMBL" id="GG657754">
    <property type="protein sequence ID" value="EFL28058.1"/>
    <property type="molecule type" value="Genomic_DNA"/>
</dbReference>
<proteinExistence type="inferred from homology"/>
<dbReference type="SUPFAM" id="SSF89796">
    <property type="entry name" value="CoA-transferase family III (CaiB/BaiF)"/>
    <property type="match status" value="2"/>
</dbReference>
<dbReference type="Gene3D" id="3.30.1540.10">
    <property type="entry name" value="formyl-coa transferase, domain 3"/>
    <property type="match status" value="1"/>
</dbReference>
<reference evidence="3 4" key="1">
    <citation type="submission" date="2009-02" db="EMBL/GenBank/DDBJ databases">
        <title>Annotation of Streptomyces hygroscopicus strain ATCC 53653.</title>
        <authorList>
            <consortium name="The Broad Institute Genome Sequencing Platform"/>
            <consortium name="Broad Institute Microbial Sequencing Center"/>
            <person name="Fischbach M."/>
            <person name="Godfrey P."/>
            <person name="Ward D."/>
            <person name="Young S."/>
            <person name="Zeng Q."/>
            <person name="Koehrsen M."/>
            <person name="Alvarado L."/>
            <person name="Berlin A.M."/>
            <person name="Bochicchio J."/>
            <person name="Borenstein D."/>
            <person name="Chapman S.B."/>
            <person name="Chen Z."/>
            <person name="Engels R."/>
            <person name="Freedman E."/>
            <person name="Gellesch M."/>
            <person name="Goldberg J."/>
            <person name="Griggs A."/>
            <person name="Gujja S."/>
            <person name="Heilman E.R."/>
            <person name="Heiman D.I."/>
            <person name="Hepburn T.A."/>
            <person name="Howarth C."/>
            <person name="Jen D."/>
            <person name="Larson L."/>
            <person name="Lewis B."/>
            <person name="Mehta T."/>
            <person name="Park D."/>
            <person name="Pearson M."/>
            <person name="Richards J."/>
            <person name="Roberts A."/>
            <person name="Saif S."/>
            <person name="Shea T.D."/>
            <person name="Shenoy N."/>
            <person name="Sisk P."/>
            <person name="Stolte C."/>
            <person name="Sykes S.N."/>
            <person name="Thomson T."/>
            <person name="Walk T."/>
            <person name="White J."/>
            <person name="Yandava C."/>
            <person name="Straight P."/>
            <person name="Clardy J."/>
            <person name="Hung D."/>
            <person name="Kolter R."/>
            <person name="Mekalanos J."/>
            <person name="Walker S."/>
            <person name="Walsh C.T."/>
            <person name="Wieland-Brown L.C."/>
            <person name="Haas B."/>
            <person name="Nusbaum C."/>
            <person name="Birren B."/>
        </authorList>
    </citation>
    <scope>NUCLEOTIDE SEQUENCE [LARGE SCALE GENOMIC DNA]</scope>
    <source>
        <strain evidence="3 4">ATCC 53653</strain>
    </source>
</reference>
<sequence>MADVAASPQLAHRGYFTSVGDGPRRVTLPGRFAHVSDSPYPCVRRPAPLLGEHTDEVRTEWTTPAGRTGVRAEVSDRAPAPALEGLRVLDLSWVVAGPLVGRTLADHGAEVVRVESSRRIETSRLMPPFHGGVPGVENSALFGNANAGKYGLALDLGKEAGRAVAADLAAWADVVVESFSPGRMARWGLGQETLRAHNPRLIVLSSSLMGQTGPHSALAGYGSTGASLSGFQDLVGWPDDLPIGPFGPYTDYVGPRLALVALLAALEQRERTGRGAYIDVSQVESGVFFLSPYCAHYAADGTVVRRRGNADEALVPHGVYPCLPERGTPRYVALTARDDEEWRRLAHATGRPGLASDPALATADGRRAREAELDAHLAAWTAGRTAEEAESVLQAAGVPAHLSASSADLCADPALLHRGHLVRLPHPVHGETVVEGPRAALSLTPGSVRRAAPTLGQHTAYVLRDLLGYSEERLRTLEEEKVLV</sequence>
<evidence type="ECO:0000256" key="2">
    <source>
        <dbReference type="ARBA" id="ARBA00022679"/>
    </source>
</evidence>
<dbReference type="PANTHER" id="PTHR48228:SF6">
    <property type="entry name" value="L-CARNITINE COA-TRANSFERASE"/>
    <property type="match status" value="1"/>
</dbReference>
<accession>D9WP85</accession>
<comment type="similarity">
    <text evidence="1">Belongs to the CoA-transferase III family.</text>
</comment>
<evidence type="ECO:0000313" key="4">
    <source>
        <dbReference type="Proteomes" id="UP000003963"/>
    </source>
</evidence>
<gene>
    <name evidence="3" type="ORF">SSOG_07772</name>
</gene>
<dbReference type="HOGENOM" id="CLU_033975_2_0_11"/>
<dbReference type="Pfam" id="PF02515">
    <property type="entry name" value="CoA_transf_3"/>
    <property type="match status" value="1"/>
</dbReference>
<protein>
    <submittedName>
        <fullName evidence="3">Putative subunit of succinyl-CoA:benzylsuccinate CoA-transferase</fullName>
    </submittedName>
</protein>
<organism evidence="3 4">
    <name type="scientific">Streptomyces himastatinicus ATCC 53653</name>
    <dbReference type="NCBI Taxonomy" id="457427"/>
    <lineage>
        <taxon>Bacteria</taxon>
        <taxon>Bacillati</taxon>
        <taxon>Actinomycetota</taxon>
        <taxon>Actinomycetes</taxon>
        <taxon>Kitasatosporales</taxon>
        <taxon>Streptomycetaceae</taxon>
        <taxon>Streptomyces</taxon>
        <taxon>Streptomyces violaceusniger group</taxon>
    </lineage>
</organism>
<dbReference type="AlphaFoldDB" id="D9WP85"/>